<dbReference type="GeneID" id="99810756"/>
<organism evidence="1 2">
    <name type="scientific">Pseudocitrobacter vendiensis</name>
    <dbReference type="NCBI Taxonomy" id="2488306"/>
    <lineage>
        <taxon>Bacteria</taxon>
        <taxon>Pseudomonadati</taxon>
        <taxon>Pseudomonadota</taxon>
        <taxon>Gammaproteobacteria</taxon>
        <taxon>Enterobacterales</taxon>
        <taxon>Enterobacteriaceae</taxon>
        <taxon>Pseudocitrobacter</taxon>
    </lineage>
</organism>
<proteinExistence type="predicted"/>
<comment type="caution">
    <text evidence="1">The sequence shown here is derived from an EMBL/GenBank/DDBJ whole genome shotgun (WGS) entry which is preliminary data.</text>
</comment>
<reference evidence="1" key="1">
    <citation type="submission" date="2022-05" db="EMBL/GenBank/DDBJ databases">
        <authorList>
            <person name="Blom J."/>
        </authorList>
    </citation>
    <scope>NUCLEOTIDE SEQUENCE</scope>
    <source>
        <strain evidence="1">Type strain: CPO20170097</strain>
    </source>
</reference>
<accession>A0ABM9F7E1</accession>
<keyword evidence="2" id="KW-1185">Reference proteome</keyword>
<dbReference type="InterPro" id="IPR049776">
    <property type="entry name" value="YoeI-like"/>
</dbReference>
<gene>
    <name evidence="1" type="ORF">FBBNIHIM_07830</name>
</gene>
<protein>
    <submittedName>
        <fullName evidence="1">Membrane protein YoeI</fullName>
    </submittedName>
</protein>
<dbReference type="Proteomes" id="UP001152651">
    <property type="component" value="Unassembled WGS sequence"/>
</dbReference>
<dbReference type="RefSeq" id="WP_108475379.1">
    <property type="nucleotide sequence ID" value="NZ_CALSBS010000005.1"/>
</dbReference>
<evidence type="ECO:0000313" key="1">
    <source>
        <dbReference type="EMBL" id="CAH6636723.1"/>
    </source>
</evidence>
<sequence>MGQFFVFATVFTRKENNHVA</sequence>
<dbReference type="NCBIfam" id="NF033439">
    <property type="entry name" value="small_mem_YoeI"/>
    <property type="match status" value="1"/>
</dbReference>
<evidence type="ECO:0000313" key="2">
    <source>
        <dbReference type="Proteomes" id="UP001152651"/>
    </source>
</evidence>
<dbReference type="EMBL" id="CALSBS010000005">
    <property type="protein sequence ID" value="CAH6636723.1"/>
    <property type="molecule type" value="Genomic_DNA"/>
</dbReference>
<name>A0ABM9F7E1_9ENTR</name>